<dbReference type="Gene3D" id="2.40.100.20">
    <property type="match status" value="1"/>
</dbReference>
<protein>
    <recommendedName>
        <fullName evidence="1">Cyclophilin-like domain-containing protein</fullName>
    </recommendedName>
</protein>
<sequence length="170" mass="18442">METIAITMNKSRSILYATMGLLLGMTSCNSSNPAQKADASGSASNRTQVTSDAAEGTVKITIGSKTFKATLENNATVAKLNSLLPLTLDMTELNGNEKYYHLATRLPTDEINPGSIQNGDIMLYGDNSLVLFYKAFKTTYRYTRLGRIDNPSDLAEAVGHGDVTMTFELE</sequence>
<dbReference type="RefSeq" id="WP_197451996.1">
    <property type="nucleotide sequence ID" value="NZ_CP036348.1"/>
</dbReference>
<dbReference type="Proteomes" id="UP000315082">
    <property type="component" value="Chromosome"/>
</dbReference>
<dbReference type="EMBL" id="CP036348">
    <property type="protein sequence ID" value="QDV69952.1"/>
    <property type="molecule type" value="Genomic_DNA"/>
</dbReference>
<accession>A0A518JWN4</accession>
<keyword evidence="3" id="KW-1185">Reference proteome</keyword>
<name>A0A518JWN4_9BACT</name>
<evidence type="ECO:0000313" key="2">
    <source>
        <dbReference type="EMBL" id="QDV69952.1"/>
    </source>
</evidence>
<reference evidence="2 3" key="1">
    <citation type="submission" date="2019-02" db="EMBL/GenBank/DDBJ databases">
        <title>Deep-cultivation of Planctomycetes and their phenomic and genomic characterization uncovers novel biology.</title>
        <authorList>
            <person name="Wiegand S."/>
            <person name="Jogler M."/>
            <person name="Boedeker C."/>
            <person name="Pinto D."/>
            <person name="Vollmers J."/>
            <person name="Rivas-Marin E."/>
            <person name="Kohn T."/>
            <person name="Peeters S.H."/>
            <person name="Heuer A."/>
            <person name="Rast P."/>
            <person name="Oberbeckmann S."/>
            <person name="Bunk B."/>
            <person name="Jeske O."/>
            <person name="Meyerdierks A."/>
            <person name="Storesund J.E."/>
            <person name="Kallscheuer N."/>
            <person name="Luecker S."/>
            <person name="Lage O.M."/>
            <person name="Pohl T."/>
            <person name="Merkel B.J."/>
            <person name="Hornburger P."/>
            <person name="Mueller R.-W."/>
            <person name="Bruemmer F."/>
            <person name="Labrenz M."/>
            <person name="Spormann A.M."/>
            <person name="Op den Camp H."/>
            <person name="Overmann J."/>
            <person name="Amann R."/>
            <person name="Jetten M.S.M."/>
            <person name="Mascher T."/>
            <person name="Medema M.H."/>
            <person name="Devos D.P."/>
            <person name="Kaster A.-K."/>
            <person name="Ovreas L."/>
            <person name="Rohde M."/>
            <person name="Galperin M.Y."/>
            <person name="Jogler C."/>
        </authorList>
    </citation>
    <scope>NUCLEOTIDE SEQUENCE [LARGE SCALE GENOMIC DNA]</scope>
    <source>
        <strain evidence="2 3">Poly24</strain>
    </source>
</reference>
<dbReference type="SUPFAM" id="SSF50891">
    <property type="entry name" value="Cyclophilin-like"/>
    <property type="match status" value="1"/>
</dbReference>
<evidence type="ECO:0000259" key="1">
    <source>
        <dbReference type="Pfam" id="PF18050"/>
    </source>
</evidence>
<dbReference type="Pfam" id="PF18050">
    <property type="entry name" value="Cyclophil_like2"/>
    <property type="match status" value="1"/>
</dbReference>
<dbReference type="KEGG" id="rcf:Poly24_36700"/>
<dbReference type="AlphaFoldDB" id="A0A518JWN4"/>
<dbReference type="InterPro" id="IPR029000">
    <property type="entry name" value="Cyclophilin-like_dom_sf"/>
</dbReference>
<organism evidence="2 3">
    <name type="scientific">Rosistilla carotiformis</name>
    <dbReference type="NCBI Taxonomy" id="2528017"/>
    <lineage>
        <taxon>Bacteria</taxon>
        <taxon>Pseudomonadati</taxon>
        <taxon>Planctomycetota</taxon>
        <taxon>Planctomycetia</taxon>
        <taxon>Pirellulales</taxon>
        <taxon>Pirellulaceae</taxon>
        <taxon>Rosistilla</taxon>
    </lineage>
</organism>
<dbReference type="InterPro" id="IPR041183">
    <property type="entry name" value="Cyclophilin-like"/>
</dbReference>
<proteinExistence type="predicted"/>
<evidence type="ECO:0000313" key="3">
    <source>
        <dbReference type="Proteomes" id="UP000315082"/>
    </source>
</evidence>
<feature type="domain" description="Cyclophilin-like" evidence="1">
    <location>
        <begin position="60"/>
        <end position="168"/>
    </location>
</feature>
<gene>
    <name evidence="2" type="ORF">Poly24_36700</name>
</gene>